<dbReference type="PANTHER" id="PTHR48081">
    <property type="entry name" value="AB HYDROLASE SUPERFAMILY PROTEIN C4A8.06C"/>
    <property type="match status" value="1"/>
</dbReference>
<dbReference type="InterPro" id="IPR002168">
    <property type="entry name" value="Lipase_GDXG_HIS_AS"/>
</dbReference>
<dbReference type="Pfam" id="PF07859">
    <property type="entry name" value="Abhydrolase_3"/>
    <property type="match status" value="1"/>
</dbReference>
<dbReference type="InterPro" id="IPR050300">
    <property type="entry name" value="GDXG_lipolytic_enzyme"/>
</dbReference>
<dbReference type="Proteomes" id="UP000316988">
    <property type="component" value="Unassembled WGS sequence"/>
</dbReference>
<name>A0A554RXB2_9ACTN</name>
<dbReference type="Gene3D" id="3.40.50.1820">
    <property type="entry name" value="alpha/beta hydrolase"/>
    <property type="match status" value="1"/>
</dbReference>
<dbReference type="AlphaFoldDB" id="A0A554RXB2"/>
<accession>A0A554RXB2</accession>
<dbReference type="InterPro" id="IPR029058">
    <property type="entry name" value="AB_hydrolase_fold"/>
</dbReference>
<keyword evidence="2 4" id="KW-0378">Hydrolase</keyword>
<evidence type="ECO:0000313" key="4">
    <source>
        <dbReference type="EMBL" id="TSD58724.1"/>
    </source>
</evidence>
<comment type="caution">
    <text evidence="4">The sequence shown here is derived from an EMBL/GenBank/DDBJ whole genome shotgun (WGS) entry which is preliminary data.</text>
</comment>
<keyword evidence="5" id="KW-1185">Reference proteome</keyword>
<dbReference type="PANTHER" id="PTHR48081:SF8">
    <property type="entry name" value="ALPHA_BETA HYDROLASE FOLD-3 DOMAIN-CONTAINING PROTEIN-RELATED"/>
    <property type="match status" value="1"/>
</dbReference>
<dbReference type="OrthoDB" id="3181909at2"/>
<organism evidence="4 5">
    <name type="scientific">Aeromicrobium piscarium</name>
    <dbReference type="NCBI Taxonomy" id="2590901"/>
    <lineage>
        <taxon>Bacteria</taxon>
        <taxon>Bacillati</taxon>
        <taxon>Actinomycetota</taxon>
        <taxon>Actinomycetes</taxon>
        <taxon>Propionibacteriales</taxon>
        <taxon>Nocardioidaceae</taxon>
        <taxon>Aeromicrobium</taxon>
    </lineage>
</organism>
<proteinExistence type="inferred from homology"/>
<comment type="similarity">
    <text evidence="1">Belongs to the 'GDXG' lipolytic enzyme family.</text>
</comment>
<dbReference type="EMBL" id="VLNT01000012">
    <property type="protein sequence ID" value="TSD58724.1"/>
    <property type="molecule type" value="Genomic_DNA"/>
</dbReference>
<reference evidence="4 5" key="1">
    <citation type="submission" date="2019-07" db="EMBL/GenBank/DDBJ databases">
        <authorList>
            <person name="Zhao L.H."/>
        </authorList>
    </citation>
    <scope>NUCLEOTIDE SEQUENCE [LARGE SCALE GENOMIC DNA]</scope>
    <source>
        <strain evidence="4 5">Co35</strain>
    </source>
</reference>
<evidence type="ECO:0000259" key="3">
    <source>
        <dbReference type="Pfam" id="PF07859"/>
    </source>
</evidence>
<dbReference type="SUPFAM" id="SSF53474">
    <property type="entry name" value="alpha/beta-Hydrolases"/>
    <property type="match status" value="1"/>
</dbReference>
<evidence type="ECO:0000313" key="5">
    <source>
        <dbReference type="Proteomes" id="UP000316988"/>
    </source>
</evidence>
<feature type="domain" description="Alpha/beta hydrolase fold-3" evidence="3">
    <location>
        <begin position="75"/>
        <end position="277"/>
    </location>
</feature>
<dbReference type="InterPro" id="IPR013094">
    <property type="entry name" value="AB_hydrolase_3"/>
</dbReference>
<gene>
    <name evidence="4" type="ORF">FNM00_13780</name>
</gene>
<dbReference type="PROSITE" id="PS01173">
    <property type="entry name" value="LIPASE_GDXG_HIS"/>
    <property type="match status" value="1"/>
</dbReference>
<evidence type="ECO:0000256" key="2">
    <source>
        <dbReference type="ARBA" id="ARBA00022801"/>
    </source>
</evidence>
<dbReference type="GO" id="GO:0016787">
    <property type="term" value="F:hydrolase activity"/>
    <property type="evidence" value="ECO:0007669"/>
    <property type="project" value="UniProtKB-KW"/>
</dbReference>
<protein>
    <submittedName>
        <fullName evidence="4">Alpha/beta hydrolase</fullName>
    </submittedName>
</protein>
<sequence>MPVDPQLRGLLELLETTPSMPELGVDGARAAMRALTVDARTPDQVIPVGSVEETVIADRPARVYRPETSGPVPTVLFLHGGGWVVGDLDTHDNAARAICRGAEAVVVSLDYRLAPEHPFPAAADDAVAAAEHLATRLDEYGGDDRFGVAGDSAGGNLAAIAAQRVPAVTAQFLIYPAVDSDPAGDYPSRVENAHGYFLDAPTMAWFVEQYAPGTPPAEDPHYAPLRADSLDGLAPAVVLTAEFDPLRDEGEAYAAALEKAGVPVILRRYDGLIHGFLDMGMVSTTAQAAVDDSIALFAEVLRR</sequence>
<evidence type="ECO:0000256" key="1">
    <source>
        <dbReference type="ARBA" id="ARBA00010515"/>
    </source>
</evidence>
<dbReference type="RefSeq" id="WP_143914128.1">
    <property type="nucleotide sequence ID" value="NZ_VLNT01000012.1"/>
</dbReference>